<feature type="region of interest" description="Disordered" evidence="7">
    <location>
        <begin position="1"/>
        <end position="39"/>
    </location>
</feature>
<feature type="region of interest" description="Disordered" evidence="7">
    <location>
        <begin position="1430"/>
        <end position="1459"/>
    </location>
</feature>
<keyword evidence="2" id="KW-0479">Metal-binding</keyword>
<dbReference type="InterPro" id="IPR047365">
    <property type="entry name" value="Tudor_AtPTM-like"/>
</dbReference>
<dbReference type="InterPro" id="IPR028942">
    <property type="entry name" value="WHIM1_dom"/>
</dbReference>
<dbReference type="InterPro" id="IPR018501">
    <property type="entry name" value="DDT_dom"/>
</dbReference>
<dbReference type="Pfam" id="PF00628">
    <property type="entry name" value="PHD"/>
    <property type="match status" value="1"/>
</dbReference>
<dbReference type="InterPro" id="IPR001965">
    <property type="entry name" value="Znf_PHD"/>
</dbReference>
<dbReference type="Gramene" id="KCW50746">
    <property type="protein sequence ID" value="KCW50746"/>
    <property type="gene ID" value="EUGRSUZ_J00416"/>
</dbReference>
<dbReference type="InterPro" id="IPR019786">
    <property type="entry name" value="Zinc_finger_PHD-type_CS"/>
</dbReference>
<dbReference type="SMART" id="SM00249">
    <property type="entry name" value="PHD"/>
    <property type="match status" value="4"/>
</dbReference>
<dbReference type="InterPro" id="IPR011011">
    <property type="entry name" value="Znf_FYVE_PHD"/>
</dbReference>
<evidence type="ECO:0000259" key="9">
    <source>
        <dbReference type="PROSITE" id="PS50827"/>
    </source>
</evidence>
<organism evidence="10">
    <name type="scientific">Eucalyptus grandis</name>
    <name type="common">Flooded gum</name>
    <dbReference type="NCBI Taxonomy" id="71139"/>
    <lineage>
        <taxon>Eukaryota</taxon>
        <taxon>Viridiplantae</taxon>
        <taxon>Streptophyta</taxon>
        <taxon>Embryophyta</taxon>
        <taxon>Tracheophyta</taxon>
        <taxon>Spermatophyta</taxon>
        <taxon>Magnoliopsida</taxon>
        <taxon>eudicotyledons</taxon>
        <taxon>Gunneridae</taxon>
        <taxon>Pentapetalae</taxon>
        <taxon>rosids</taxon>
        <taxon>malvids</taxon>
        <taxon>Myrtales</taxon>
        <taxon>Myrtaceae</taxon>
        <taxon>Myrtoideae</taxon>
        <taxon>Eucalypteae</taxon>
        <taxon>Eucalyptus</taxon>
    </lineage>
</organism>
<keyword evidence="4" id="KW-0862">Zinc</keyword>
<feature type="compositionally biased region" description="Basic residues" evidence="7">
    <location>
        <begin position="1"/>
        <end position="15"/>
    </location>
</feature>
<dbReference type="STRING" id="71139.A0A059AAQ3"/>
<protein>
    <recommendedName>
        <fullName evidence="11">PHD-type domain-containing protein</fullName>
    </recommendedName>
</protein>
<evidence type="ECO:0000259" key="8">
    <source>
        <dbReference type="PROSITE" id="PS50016"/>
    </source>
</evidence>
<dbReference type="FunCoup" id="A0A059AAQ3">
    <property type="interactions" value="2746"/>
</dbReference>
<proteinExistence type="predicted"/>
<dbReference type="PANTHER" id="PTHR46508:SF1">
    <property type="entry name" value="PHD FINGER FAMILY PROTEIN"/>
    <property type="match status" value="1"/>
</dbReference>
<feature type="compositionally biased region" description="Basic and acidic residues" evidence="7">
    <location>
        <begin position="142"/>
        <end position="160"/>
    </location>
</feature>
<dbReference type="Pfam" id="PF02791">
    <property type="entry name" value="DDT"/>
    <property type="match status" value="1"/>
</dbReference>
<dbReference type="GO" id="GO:0008270">
    <property type="term" value="F:zinc ion binding"/>
    <property type="evidence" value="ECO:0007669"/>
    <property type="project" value="UniProtKB-KW"/>
</dbReference>
<evidence type="ECO:0000256" key="7">
    <source>
        <dbReference type="SAM" id="MobiDB-lite"/>
    </source>
</evidence>
<evidence type="ECO:0000256" key="3">
    <source>
        <dbReference type="ARBA" id="ARBA00022771"/>
    </source>
</evidence>
<reference evidence="10" key="1">
    <citation type="submission" date="2013-07" db="EMBL/GenBank/DDBJ databases">
        <title>The genome of Eucalyptus grandis.</title>
        <authorList>
            <person name="Schmutz J."/>
            <person name="Hayes R."/>
            <person name="Myburg A."/>
            <person name="Tuskan G."/>
            <person name="Grattapaglia D."/>
            <person name="Rokhsar D.S."/>
        </authorList>
    </citation>
    <scope>NUCLEOTIDE SEQUENCE</scope>
    <source>
        <tissue evidence="10">Leaf extractions</tissue>
    </source>
</reference>
<gene>
    <name evidence="10" type="ORF">EUGRSUZ_J00416</name>
</gene>
<feature type="region of interest" description="Disordered" evidence="7">
    <location>
        <begin position="668"/>
        <end position="692"/>
    </location>
</feature>
<feature type="domain" description="DDT" evidence="9">
    <location>
        <begin position="199"/>
        <end position="259"/>
    </location>
</feature>
<name>A0A059AAQ3_EUCGR</name>
<dbReference type="InterPro" id="IPR019787">
    <property type="entry name" value="Znf_PHD-finger"/>
</dbReference>
<dbReference type="InParanoid" id="A0A059AAQ3"/>
<dbReference type="SMART" id="SM00571">
    <property type="entry name" value="DDT"/>
    <property type="match status" value="1"/>
</dbReference>
<keyword evidence="5" id="KW-0539">Nucleus</keyword>
<feature type="compositionally biased region" description="Polar residues" evidence="7">
    <location>
        <begin position="1431"/>
        <end position="1448"/>
    </location>
</feature>
<dbReference type="CDD" id="cd15532">
    <property type="entry name" value="PHD2_CHD_II"/>
    <property type="match status" value="1"/>
</dbReference>
<dbReference type="SUPFAM" id="SSF57903">
    <property type="entry name" value="FYVE/PHD zinc finger"/>
    <property type="match status" value="2"/>
</dbReference>
<evidence type="ECO:0000256" key="2">
    <source>
        <dbReference type="ARBA" id="ARBA00022723"/>
    </source>
</evidence>
<dbReference type="InterPro" id="IPR013083">
    <property type="entry name" value="Znf_RING/FYVE/PHD"/>
</dbReference>
<dbReference type="PROSITE" id="PS50016">
    <property type="entry name" value="ZF_PHD_2"/>
    <property type="match status" value="1"/>
</dbReference>
<dbReference type="Pfam" id="PF24294">
    <property type="entry name" value="Chromo_PTM"/>
    <property type="match status" value="1"/>
</dbReference>
<accession>A0A059AAQ3</accession>
<dbReference type="CDD" id="cd20401">
    <property type="entry name" value="Tudor_AtPTM-like"/>
    <property type="match status" value="1"/>
</dbReference>
<dbReference type="EMBL" id="KK198762">
    <property type="protein sequence ID" value="KCW50746.1"/>
    <property type="molecule type" value="Genomic_DNA"/>
</dbReference>
<feature type="domain" description="PHD-type" evidence="8">
    <location>
        <begin position="428"/>
        <end position="475"/>
    </location>
</feature>
<feature type="compositionally biased region" description="Polar residues" evidence="7">
    <location>
        <begin position="668"/>
        <end position="680"/>
    </location>
</feature>
<dbReference type="PROSITE" id="PS01359">
    <property type="entry name" value="ZF_PHD_1"/>
    <property type="match status" value="1"/>
</dbReference>
<dbReference type="Pfam" id="PF21743">
    <property type="entry name" value="PTM_DIR17_Tudor"/>
    <property type="match status" value="1"/>
</dbReference>
<dbReference type="OMA" id="LQIHSHC"/>
<dbReference type="CDD" id="cd15489">
    <property type="entry name" value="PHD_SF"/>
    <property type="match status" value="1"/>
</dbReference>
<dbReference type="GO" id="GO:0000785">
    <property type="term" value="C:chromatin"/>
    <property type="evidence" value="ECO:0007669"/>
    <property type="project" value="UniProtKB-ARBA"/>
</dbReference>
<evidence type="ECO:0000256" key="5">
    <source>
        <dbReference type="ARBA" id="ARBA00023242"/>
    </source>
</evidence>
<evidence type="ECO:0008006" key="11">
    <source>
        <dbReference type="Google" id="ProtNLM"/>
    </source>
</evidence>
<evidence type="ECO:0000256" key="6">
    <source>
        <dbReference type="PROSITE-ProRule" id="PRU00146"/>
    </source>
</evidence>
<dbReference type="Gene3D" id="2.60.120.650">
    <property type="entry name" value="Cupin"/>
    <property type="match status" value="1"/>
</dbReference>
<dbReference type="Gene3D" id="3.30.40.10">
    <property type="entry name" value="Zinc/RING finger domain, C3HC4 (zinc finger)"/>
    <property type="match status" value="1"/>
</dbReference>
<dbReference type="InterPro" id="IPR056618">
    <property type="entry name" value="Chromo_PTM"/>
</dbReference>
<sequence length="1697" mass="186875">MDPAVPRKRGRPRKRPLPDEESAAAGKGSGPDPKRRAASAVPVAMVGRYVLKEFNGRKFLGKVVYYDTGLYRIEYEDGDQEDLESGELRRIMIDDGSFAEELDRRRKKLDKMISDAGGKLPDKNRAIDVKASLPSESSGAPVREDSGDRVDGEGHGHADSSTDSCEYGEDGGSGSESEAKVIPPAPQLPPSSGSMGIAEEYVSHLLSVYGFLRSFSVALYLCPFGLDEFVGALNSSLPNSLLDAIHVALMRSLRLHLETVSSEGSELASKCLRCIDWDLLDTLTWPFYVLHYLTVMGHVRGQEWKGFSEDVLYRDYYSLSVGKKLLVLQILCDHALECADLRAEMDMREESEVGIDLDGAASNISQNGMRMVHPRYCKTTSLLNREAAGAIAVSYEMKAQTNTNYKANGLEGVQVVADTANLGGDGNGDECRLCGMDGTLLCCDGCPSAYHARCIGLVKMHIPEGSWYCPECTIDRIGPSITSGTSLVGAKMFGIDPYEQVFLGTCNHLLVLKASMSDKLCLRYYNQKDIVKVLEAINSSAQHTTLYLEICKGIIRYWNIPDNMFSLPQVNEMQGDQVNDNDIKISSQPFDSSVDGGQKILGAAGIENVSGLTGGDAVTIATSVQTFANETARCEIAGHHISSNSNMVKNGPPVDMKLLEHIKVDSASSSGSVTQQADPSDTTHHGSVDRSSTSNYVMCTSKNSSGSCNGYPDGIGLPNFKSYQSKHCYSVGVGGGAQNIGETCMYTGALFRPQAYINNYIHGCIAATAAANLATLSAEEGQISEVHVSGSSKKLTSASSHQMKAFISATPRFFWPISEKKLGEVPRERCGWCYTCKAQVISRRGCMLNAAALLATKSTIKILGGLPPTKNGQGNLSSIVTYILLIEESFRGLIVGPFLGMTQRKEWRERLVEAADCTAVKGLLLELEEHIRPIALSGDWIKPADDCLMEASVTQGVSSTVDTAHKRGPGRRRKNAALSDVASDDGLDKSFSWWRGGKVLKLLMHKAILPRSLVKRAARQGGLRKIPGVHYYHSTEIHRRSRQLAWRAAVEMSKNASQLALQVRYLDSYLRWSDLVRPEQSPQDAKGPELESSVFRNALICDKKDQERKVLYAVDFGIQKHLPSRVMKSIIDIEKSQGGKEKYWFSEAHIPLYLIKEYEEGVGRLPMPSEDMRFFPHIQRVHLKAPRIDIFSFLVYRRDKVDKFSCSSCQRDVPLRLNAVKCSSCQGYCHEQCIIGSRIMANGFSCRQCFNAKAFSRKESTESPTSPLLLQIRENHGNGTIIRLPKVQVYNQPLASVRPMDNGQEIKHGTSGSSLATKSRAKHPTWGVIWRKKNCDDTGSEFRLKNILLRGDADLRWSGPVCHLCGKPYNSELMYIRCQNCTHWFHADAVELTESRIFDVVGFKCCKCRRIKSPGCPYDDKGKKRVVVKKQQSSAIKQESESDLGNTSESRECEPTTPIFPPVEMQIREEDPLLQSTSRVHQITDDNWEVDFGQVSAPGPALQKLPVRRHVKRDGAADGLQENNYFYSESSASMEINIPMDQTGDETTPAAAWDIPSNGLDGEVLIDYESFDYGDMEFEPQTYFSFTELLASDDGDQFDEAHALEDVSGNWENAASAALQGGVAEDFREAPSDNGVGQTSSEISGVAVPCRICTHSDPTPDLCCRFCGLCVHSGCSPWGGMESGEGDWKCGDCRERR</sequence>
<evidence type="ECO:0000256" key="4">
    <source>
        <dbReference type="ARBA" id="ARBA00022833"/>
    </source>
</evidence>
<dbReference type="PANTHER" id="PTHR46508">
    <property type="entry name" value="PHD FINGER FAMILY PROTEIN"/>
    <property type="match status" value="1"/>
</dbReference>
<evidence type="ECO:0000313" key="10">
    <source>
        <dbReference type="EMBL" id="KCW50746.1"/>
    </source>
</evidence>
<comment type="subcellular location">
    <subcellularLocation>
        <location evidence="1">Nucleus</location>
    </subcellularLocation>
</comment>
<dbReference type="GO" id="GO:0005634">
    <property type="term" value="C:nucleus"/>
    <property type="evidence" value="ECO:0007669"/>
    <property type="project" value="UniProtKB-SubCell"/>
</dbReference>
<keyword evidence="3 6" id="KW-0863">Zinc-finger</keyword>
<feature type="region of interest" description="Disordered" evidence="7">
    <location>
        <begin position="114"/>
        <end position="193"/>
    </location>
</feature>
<dbReference type="Pfam" id="PF15612">
    <property type="entry name" value="WHIM1"/>
    <property type="match status" value="1"/>
</dbReference>
<dbReference type="PROSITE" id="PS50827">
    <property type="entry name" value="DDT"/>
    <property type="match status" value="1"/>
</dbReference>
<evidence type="ECO:0000256" key="1">
    <source>
        <dbReference type="ARBA" id="ARBA00004123"/>
    </source>
</evidence>